<dbReference type="RefSeq" id="WP_092471170.1">
    <property type="nucleotide sequence ID" value="NZ_FOOX01000006.1"/>
</dbReference>
<protein>
    <submittedName>
        <fullName evidence="4">Putative glutamine amidotransferase</fullName>
    </submittedName>
</protein>
<feature type="compositionally biased region" description="Basic and acidic residues" evidence="1">
    <location>
        <begin position="956"/>
        <end position="967"/>
    </location>
</feature>
<evidence type="ECO:0000256" key="2">
    <source>
        <dbReference type="SAM" id="Phobius"/>
    </source>
</evidence>
<evidence type="ECO:0000313" key="5">
    <source>
        <dbReference type="Proteomes" id="UP000199337"/>
    </source>
</evidence>
<keyword evidence="5" id="KW-1185">Reference proteome</keyword>
<keyword evidence="2" id="KW-0812">Transmembrane</keyword>
<dbReference type="AlphaFoldDB" id="A0A1I2SVC6"/>
<name>A0A1I2SVC6_9FIRM</name>
<dbReference type="InterPro" id="IPR002035">
    <property type="entry name" value="VWF_A"/>
</dbReference>
<keyword evidence="2" id="KW-0472">Membrane</keyword>
<dbReference type="Proteomes" id="UP000199337">
    <property type="component" value="Unassembled WGS sequence"/>
</dbReference>
<dbReference type="PROSITE" id="PS50234">
    <property type="entry name" value="VWFA"/>
    <property type="match status" value="1"/>
</dbReference>
<feature type="domain" description="VWFA" evidence="3">
    <location>
        <begin position="417"/>
        <end position="588"/>
    </location>
</feature>
<accession>A0A1I2SVC6</accession>
<keyword evidence="4" id="KW-0315">Glutamine amidotransferase</keyword>
<evidence type="ECO:0000259" key="3">
    <source>
        <dbReference type="PROSITE" id="PS50234"/>
    </source>
</evidence>
<dbReference type="GO" id="GO:0016740">
    <property type="term" value="F:transferase activity"/>
    <property type="evidence" value="ECO:0007669"/>
    <property type="project" value="UniProtKB-KW"/>
</dbReference>
<dbReference type="SMART" id="SM00327">
    <property type="entry name" value="VWA"/>
    <property type="match status" value="2"/>
</dbReference>
<dbReference type="Gene3D" id="3.40.50.880">
    <property type="match status" value="2"/>
</dbReference>
<dbReference type="STRING" id="341036.SAMN05660649_01984"/>
<reference evidence="5" key="1">
    <citation type="submission" date="2016-10" db="EMBL/GenBank/DDBJ databases">
        <authorList>
            <person name="Varghese N."/>
            <person name="Submissions S."/>
        </authorList>
    </citation>
    <scope>NUCLEOTIDE SEQUENCE [LARGE SCALE GENOMIC DNA]</scope>
    <source>
        <strain evidence="5">DSM 17038</strain>
    </source>
</reference>
<feature type="transmembrane region" description="Helical" evidence="2">
    <location>
        <begin position="6"/>
        <end position="24"/>
    </location>
</feature>
<dbReference type="Gene3D" id="3.40.50.410">
    <property type="entry name" value="von Willebrand factor, type A domain"/>
    <property type="match status" value="1"/>
</dbReference>
<dbReference type="EMBL" id="FOOX01000006">
    <property type="protein sequence ID" value="SFG55819.1"/>
    <property type="molecule type" value="Genomic_DNA"/>
</dbReference>
<gene>
    <name evidence="4" type="ORF">SAMN05660649_01984</name>
</gene>
<dbReference type="CDD" id="cd00198">
    <property type="entry name" value="vWFA"/>
    <property type="match status" value="2"/>
</dbReference>
<evidence type="ECO:0000313" key="4">
    <source>
        <dbReference type="EMBL" id="SFG55819.1"/>
    </source>
</evidence>
<dbReference type="InterPro" id="IPR029062">
    <property type="entry name" value="Class_I_gatase-like"/>
</dbReference>
<dbReference type="PANTHER" id="PTHR37947:SF2">
    <property type="entry name" value="VON WILLEBRAND FACTOR TYPE A"/>
    <property type="match status" value="1"/>
</dbReference>
<dbReference type="PANTHER" id="PTHR37947">
    <property type="entry name" value="BLL2462 PROTEIN"/>
    <property type="match status" value="1"/>
</dbReference>
<evidence type="ECO:0000256" key="1">
    <source>
        <dbReference type="SAM" id="MobiDB-lite"/>
    </source>
</evidence>
<dbReference type="InterPro" id="IPR010768">
    <property type="entry name" value="GATase1-like"/>
</dbReference>
<feature type="transmembrane region" description="Helical" evidence="2">
    <location>
        <begin position="45"/>
        <end position="65"/>
    </location>
</feature>
<dbReference type="Pfam" id="PF07090">
    <property type="entry name" value="GATase1_like"/>
    <property type="match status" value="1"/>
</dbReference>
<feature type="region of interest" description="Disordered" evidence="1">
    <location>
        <begin position="904"/>
        <end position="981"/>
    </location>
</feature>
<dbReference type="InterPro" id="IPR036465">
    <property type="entry name" value="vWFA_dom_sf"/>
</dbReference>
<dbReference type="Pfam" id="PF00092">
    <property type="entry name" value="VWA"/>
    <property type="match status" value="1"/>
</dbReference>
<keyword evidence="4" id="KW-0808">Transferase</keyword>
<dbReference type="SUPFAM" id="SSF52317">
    <property type="entry name" value="Class I glutamine amidotransferase-like"/>
    <property type="match status" value="1"/>
</dbReference>
<feature type="compositionally biased region" description="Polar residues" evidence="1">
    <location>
        <begin position="934"/>
        <end position="955"/>
    </location>
</feature>
<dbReference type="OrthoDB" id="9781333at2"/>
<dbReference type="SUPFAM" id="SSF53300">
    <property type="entry name" value="vWA-like"/>
    <property type="match status" value="2"/>
</dbReference>
<sequence>MGVSFSEPLWWLLLPLLIWLAWRLRRPWLQMPGSGSHKQRERRRLYTRMVLLFLLVAALTGPGFVSTVNRQAVVLALDVSDSVGSAVGKGEQWIRDALGKKPAGAVAGVVSFGRQALVEEPPGGRPSFYRAATDPGPESSEIGEALRFSRSILPQDTRRRVVLVTDGRDTGGDAVAAARTLHAEGVRVDVVPAGAPAGPDIRLDSLYLSPQSRVGENTLVELAITSDMAAEGDLYLERDDQLLDTRPVQLKPGENRLTLSVPAGEAGLHRYRVKLVPRDRAADAFAANNETGGIQEVSGPPRVLVLAEDAGQAQSIAGALRASGRVEVEIKEPAAAPRGIAAWAQYQSVFLLDVPAYTLGEQVMSELETYVRDVGGGLVMTGGPDSFGPGGYAGTALERALPVSMDIKGRGEMPSLGLMLVIDKSGSMAGMAGGAEKIALARDAAARSISVLTKRDQVGVVAFDAMPWWVVPPGPVEDKEKLQQLIGSIQADGGTEIYPPLLAAYQALRDLPTQVKHIILLTDGMSASGGDYQSLLADLRAGGISLSTVAVGAEADAGMLKALSELGRGRFYATADADSIPSIFTKETLMATRSFAVNEAFYPRVADWNPLLRSLEQVPPLHGYITVSPKELAETLLVSPRGDPVLAAWQYGLGRTVAWTPDAGGRWSTEWLGAVFPRLWGNVLSWILPADTTDSLHVQANVIPGSGLSGRDLQVKVEDSSGWQEVRDLKALVTGPEGDTVTVPLKPDGPGRYSARQPAGKPGAYLVAIAGGDKEPSQMLALGGAVVPYSTEYKETGVDGNALQAIARAGGGAVLEKPEQAFLTNLPPVKARRDLTPLLLALAAVIWLGDVAGRRLIIGAEERATLRRYRQRLLQKLLPRRASSGNKPAWADETLSAVQNLRRKRQEKVGTEKPFNSTGEASTGDAPADEKDLYNTSEKNTISAGPQKEQAQSGNKDTKKETKKEATASRLLNAKRRGFKE</sequence>
<keyword evidence="2" id="KW-1133">Transmembrane helix</keyword>
<dbReference type="Pfam" id="PF13519">
    <property type="entry name" value="VWA_2"/>
    <property type="match status" value="1"/>
</dbReference>
<proteinExistence type="predicted"/>
<organism evidence="4 5">
    <name type="scientific">Desulfotruncus arcticus DSM 17038</name>
    <dbReference type="NCBI Taxonomy" id="1121424"/>
    <lineage>
        <taxon>Bacteria</taxon>
        <taxon>Bacillati</taxon>
        <taxon>Bacillota</taxon>
        <taxon>Clostridia</taxon>
        <taxon>Eubacteriales</taxon>
        <taxon>Desulfallaceae</taxon>
        <taxon>Desulfotruncus</taxon>
    </lineage>
</organism>